<comment type="caution">
    <text evidence="9">The sequence shown here is derived from an EMBL/GenBank/DDBJ whole genome shotgun (WGS) entry which is preliminary data.</text>
</comment>
<name>A0AA88AG88_FICCA</name>
<keyword evidence="6" id="KW-0472">Membrane</keyword>
<dbReference type="InterPro" id="IPR045874">
    <property type="entry name" value="LRK10/LRL21-25-like"/>
</dbReference>
<evidence type="ECO:0000313" key="9">
    <source>
        <dbReference type="EMBL" id="GMN52039.1"/>
    </source>
</evidence>
<evidence type="ECO:0000256" key="8">
    <source>
        <dbReference type="SAM" id="MobiDB-lite"/>
    </source>
</evidence>
<keyword evidence="10" id="KW-1185">Reference proteome</keyword>
<evidence type="ECO:0000256" key="6">
    <source>
        <dbReference type="ARBA" id="ARBA00023136"/>
    </source>
</evidence>
<accession>A0AA88AG88</accession>
<dbReference type="PANTHER" id="PTHR27009">
    <property type="entry name" value="RUST RESISTANCE KINASE LR10-RELATED"/>
    <property type="match status" value="1"/>
</dbReference>
<evidence type="ECO:0000256" key="4">
    <source>
        <dbReference type="ARBA" id="ARBA00022729"/>
    </source>
</evidence>
<dbReference type="EMBL" id="BTGU01000040">
    <property type="protein sequence ID" value="GMN52039.1"/>
    <property type="molecule type" value="Genomic_DNA"/>
</dbReference>
<protein>
    <submittedName>
        <fullName evidence="9">Uncharacterized protein</fullName>
    </submittedName>
</protein>
<keyword evidence="2" id="KW-0723">Serine/threonine-protein kinase</keyword>
<evidence type="ECO:0000256" key="1">
    <source>
        <dbReference type="ARBA" id="ARBA00004479"/>
    </source>
</evidence>
<keyword evidence="4" id="KW-0732">Signal</keyword>
<dbReference type="Gene3D" id="1.10.510.10">
    <property type="entry name" value="Transferase(Phosphotransferase) domain 1"/>
    <property type="match status" value="1"/>
</dbReference>
<evidence type="ECO:0000256" key="3">
    <source>
        <dbReference type="ARBA" id="ARBA00022692"/>
    </source>
</evidence>
<evidence type="ECO:0000256" key="7">
    <source>
        <dbReference type="ARBA" id="ARBA00023180"/>
    </source>
</evidence>
<evidence type="ECO:0000313" key="10">
    <source>
        <dbReference type="Proteomes" id="UP001187192"/>
    </source>
</evidence>
<organism evidence="9 10">
    <name type="scientific">Ficus carica</name>
    <name type="common">Common fig</name>
    <dbReference type="NCBI Taxonomy" id="3494"/>
    <lineage>
        <taxon>Eukaryota</taxon>
        <taxon>Viridiplantae</taxon>
        <taxon>Streptophyta</taxon>
        <taxon>Embryophyta</taxon>
        <taxon>Tracheophyta</taxon>
        <taxon>Spermatophyta</taxon>
        <taxon>Magnoliopsida</taxon>
        <taxon>eudicotyledons</taxon>
        <taxon>Gunneridae</taxon>
        <taxon>Pentapetalae</taxon>
        <taxon>rosids</taxon>
        <taxon>fabids</taxon>
        <taxon>Rosales</taxon>
        <taxon>Moraceae</taxon>
        <taxon>Ficeae</taxon>
        <taxon>Ficus</taxon>
    </lineage>
</organism>
<keyword evidence="3" id="KW-0812">Transmembrane</keyword>
<dbReference type="AlphaFoldDB" id="A0AA88AG88"/>
<evidence type="ECO:0000256" key="2">
    <source>
        <dbReference type="ARBA" id="ARBA00022527"/>
    </source>
</evidence>
<dbReference type="Proteomes" id="UP001187192">
    <property type="component" value="Unassembled WGS sequence"/>
</dbReference>
<reference evidence="9" key="1">
    <citation type="submission" date="2023-07" db="EMBL/GenBank/DDBJ databases">
        <title>draft genome sequence of fig (Ficus carica).</title>
        <authorList>
            <person name="Takahashi T."/>
            <person name="Nishimura K."/>
        </authorList>
    </citation>
    <scope>NUCLEOTIDE SEQUENCE</scope>
</reference>
<feature type="region of interest" description="Disordered" evidence="8">
    <location>
        <begin position="1"/>
        <end position="33"/>
    </location>
</feature>
<feature type="compositionally biased region" description="Polar residues" evidence="8">
    <location>
        <begin position="1"/>
        <end position="13"/>
    </location>
</feature>
<keyword evidence="2" id="KW-0418">Kinase</keyword>
<dbReference type="GO" id="GO:0016020">
    <property type="term" value="C:membrane"/>
    <property type="evidence" value="ECO:0007669"/>
    <property type="project" value="UniProtKB-SubCell"/>
</dbReference>
<keyword evidence="5" id="KW-1133">Transmembrane helix</keyword>
<keyword evidence="2" id="KW-0808">Transferase</keyword>
<proteinExistence type="predicted"/>
<dbReference type="SUPFAM" id="SSF56112">
    <property type="entry name" value="Protein kinase-like (PK-like)"/>
    <property type="match status" value="1"/>
</dbReference>
<feature type="compositionally biased region" description="Polar residues" evidence="8">
    <location>
        <begin position="21"/>
        <end position="33"/>
    </location>
</feature>
<dbReference type="InterPro" id="IPR011009">
    <property type="entry name" value="Kinase-like_dom_sf"/>
</dbReference>
<comment type="subcellular location">
    <subcellularLocation>
        <location evidence="1">Membrane</location>
        <topology evidence="1">Single-pass type I membrane protein</topology>
    </subcellularLocation>
</comment>
<gene>
    <name evidence="9" type="ORF">TIFTF001_021193</name>
</gene>
<keyword evidence="7" id="KW-0325">Glycoprotein</keyword>
<dbReference type="GO" id="GO:0004674">
    <property type="term" value="F:protein serine/threonine kinase activity"/>
    <property type="evidence" value="ECO:0007669"/>
    <property type="project" value="UniProtKB-KW"/>
</dbReference>
<sequence length="173" mass="19652">MEEKPSSNLNQSENIERDSVLTESSATSDTANANKVSNLPATVDTRWWSVAGRYKWLPRWTWDMLEHKEIAVMISLCGVEERNREKAERTLMVALWCIQHSPEARPSMNNVVQMLEGSKEVTPPPCPFEHRQSPGPIFGNDDESSNTYTSPSAIRKIHSNRVHNTFEIELAVD</sequence>
<evidence type="ECO:0000256" key="5">
    <source>
        <dbReference type="ARBA" id="ARBA00022989"/>
    </source>
</evidence>